<dbReference type="CDD" id="cd03457">
    <property type="entry name" value="intradiol_dioxygenase_like"/>
    <property type="match status" value="1"/>
</dbReference>
<dbReference type="SUPFAM" id="SSF49482">
    <property type="entry name" value="Aromatic compound dioxygenase"/>
    <property type="match status" value="1"/>
</dbReference>
<dbReference type="Gene3D" id="2.60.130.10">
    <property type="entry name" value="Aromatic compound dioxygenase"/>
    <property type="match status" value="1"/>
</dbReference>
<feature type="region of interest" description="Disordered" evidence="1">
    <location>
        <begin position="61"/>
        <end position="91"/>
    </location>
</feature>
<dbReference type="InterPro" id="IPR015889">
    <property type="entry name" value="Intradiol_dOase_core"/>
</dbReference>
<evidence type="ECO:0000313" key="4">
    <source>
        <dbReference type="EMBL" id="XDQ62218.1"/>
    </source>
</evidence>
<keyword evidence="2" id="KW-1133">Transmembrane helix</keyword>
<keyword evidence="2" id="KW-0812">Transmembrane</keyword>
<feature type="compositionally biased region" description="Low complexity" evidence="1">
    <location>
        <begin position="73"/>
        <end position="91"/>
    </location>
</feature>
<organism evidence="4">
    <name type="scientific">Streptomyces sp. R35</name>
    <dbReference type="NCBI Taxonomy" id="3238630"/>
    <lineage>
        <taxon>Bacteria</taxon>
        <taxon>Bacillati</taxon>
        <taxon>Actinomycetota</taxon>
        <taxon>Actinomycetes</taxon>
        <taxon>Kitasatosporales</taxon>
        <taxon>Streptomycetaceae</taxon>
        <taxon>Streptomyces</taxon>
    </lineage>
</organism>
<accession>A0AB39S3R9</accession>
<feature type="compositionally biased region" description="Basic residues" evidence="1">
    <location>
        <begin position="26"/>
        <end position="38"/>
    </location>
</feature>
<keyword evidence="2" id="KW-0472">Membrane</keyword>
<feature type="compositionally biased region" description="Basic and acidic residues" evidence="1">
    <location>
        <begin position="8"/>
        <end position="25"/>
    </location>
</feature>
<dbReference type="Pfam" id="PF00775">
    <property type="entry name" value="Dioxygenase_C"/>
    <property type="match status" value="1"/>
</dbReference>
<dbReference type="InterPro" id="IPR006311">
    <property type="entry name" value="TAT_signal"/>
</dbReference>
<dbReference type="AlphaFoldDB" id="A0AB39S3R9"/>
<evidence type="ECO:0000259" key="3">
    <source>
        <dbReference type="Pfam" id="PF00775"/>
    </source>
</evidence>
<dbReference type="InterPro" id="IPR000627">
    <property type="entry name" value="Intradiol_dOase_C"/>
</dbReference>
<evidence type="ECO:0000256" key="2">
    <source>
        <dbReference type="SAM" id="Phobius"/>
    </source>
</evidence>
<feature type="region of interest" description="Disordered" evidence="1">
    <location>
        <begin position="1"/>
        <end position="38"/>
    </location>
</feature>
<dbReference type="GO" id="GO:0016702">
    <property type="term" value="F:oxidoreductase activity, acting on single donors with incorporation of molecular oxygen, incorporation of two atoms of oxygen"/>
    <property type="evidence" value="ECO:0007669"/>
    <property type="project" value="InterPro"/>
</dbReference>
<feature type="transmembrane region" description="Helical" evidence="2">
    <location>
        <begin position="39"/>
        <end position="60"/>
    </location>
</feature>
<sequence>MPMTENPAQHEQHEQHEQNDNESRPGAHRRDKSVQRRRVLIGGGTVAVVGGLAAAGLASADPVKGKGHKAKPSKSATASTAASASASATSSVCTLNAEVTEGPYSLDGALVREDIREDKEGVEVQYTFTVVDTANDCAPLADALVEIWHCDSLGEYSGFVGGNGHTEDDNGTFLRGGQLTDSSGQVSLVSIWPGHYVSRAVHVHMRVHTDVTLTDTSYTGGEVIHTGQLFFDEDINAEVQALDPYSDNTTAETQLSDDSIYDDGGASSGLLTLTALGSSVSDGYTATLTVGVDSSS</sequence>
<dbReference type="RefSeq" id="WP_369258644.1">
    <property type="nucleotide sequence ID" value="NZ_CP163440.1"/>
</dbReference>
<dbReference type="PANTHER" id="PTHR34315">
    <property type="match status" value="1"/>
</dbReference>
<dbReference type="PROSITE" id="PS51318">
    <property type="entry name" value="TAT"/>
    <property type="match status" value="1"/>
</dbReference>
<feature type="domain" description="Intradiol ring-cleavage dioxygenases" evidence="3">
    <location>
        <begin position="110"/>
        <end position="200"/>
    </location>
</feature>
<dbReference type="PANTHER" id="PTHR34315:SF1">
    <property type="entry name" value="INTRADIOL RING-CLEAVAGE DIOXYGENASES DOMAIN-CONTAINING PROTEIN-RELATED"/>
    <property type="match status" value="1"/>
</dbReference>
<gene>
    <name evidence="4" type="ORF">AB5J50_16120</name>
</gene>
<keyword evidence="4" id="KW-0223">Dioxygenase</keyword>
<reference evidence="4" key="1">
    <citation type="submission" date="2024-07" db="EMBL/GenBank/DDBJ databases">
        <authorList>
            <person name="Yu S.T."/>
        </authorList>
    </citation>
    <scope>NUCLEOTIDE SEQUENCE</scope>
    <source>
        <strain evidence="4">R35</strain>
    </source>
</reference>
<protein>
    <submittedName>
        <fullName evidence="4">Intradiol ring-cleavage dioxygenase</fullName>
    </submittedName>
</protein>
<name>A0AB39S3R9_9ACTN</name>
<dbReference type="EMBL" id="CP163440">
    <property type="protein sequence ID" value="XDQ62218.1"/>
    <property type="molecule type" value="Genomic_DNA"/>
</dbReference>
<evidence type="ECO:0000256" key="1">
    <source>
        <dbReference type="SAM" id="MobiDB-lite"/>
    </source>
</evidence>
<keyword evidence="4" id="KW-0560">Oxidoreductase</keyword>
<proteinExistence type="predicted"/>
<dbReference type="GO" id="GO:0008199">
    <property type="term" value="F:ferric iron binding"/>
    <property type="evidence" value="ECO:0007669"/>
    <property type="project" value="InterPro"/>
</dbReference>